<proteinExistence type="predicted"/>
<dbReference type="Proteomes" id="UP001213000">
    <property type="component" value="Unassembled WGS sequence"/>
</dbReference>
<protein>
    <submittedName>
        <fullName evidence="1">Uncharacterized protein</fullName>
    </submittedName>
</protein>
<reference evidence="1" key="1">
    <citation type="submission" date="2022-07" db="EMBL/GenBank/DDBJ databases">
        <title>Genome Sequence of Leucocoprinus birnbaumii.</title>
        <authorList>
            <person name="Buettner E."/>
        </authorList>
    </citation>
    <scope>NUCLEOTIDE SEQUENCE</scope>
    <source>
        <strain evidence="1">VT141</strain>
    </source>
</reference>
<accession>A0AAD5VYY0</accession>
<dbReference type="AlphaFoldDB" id="A0AAD5VYY0"/>
<name>A0AAD5VYY0_9AGAR</name>
<organism evidence="1 2">
    <name type="scientific">Leucocoprinus birnbaumii</name>
    <dbReference type="NCBI Taxonomy" id="56174"/>
    <lineage>
        <taxon>Eukaryota</taxon>
        <taxon>Fungi</taxon>
        <taxon>Dikarya</taxon>
        <taxon>Basidiomycota</taxon>
        <taxon>Agaricomycotina</taxon>
        <taxon>Agaricomycetes</taxon>
        <taxon>Agaricomycetidae</taxon>
        <taxon>Agaricales</taxon>
        <taxon>Agaricineae</taxon>
        <taxon>Agaricaceae</taxon>
        <taxon>Leucocoprinus</taxon>
    </lineage>
</organism>
<gene>
    <name evidence="1" type="ORF">NP233_g4159</name>
</gene>
<evidence type="ECO:0000313" key="1">
    <source>
        <dbReference type="EMBL" id="KAJ3570813.1"/>
    </source>
</evidence>
<comment type="caution">
    <text evidence="1">The sequence shown here is derived from an EMBL/GenBank/DDBJ whole genome shotgun (WGS) entry which is preliminary data.</text>
</comment>
<keyword evidence="2" id="KW-1185">Reference proteome</keyword>
<sequence>MPSKLFEPLPPSFIIRPAYQTLDGIVPPPTQRMTQPVLALAPFVEPPSEIDLVEGYSENCWDIDPAPVRKYHDIQRTDIFEIPFKENEDEDGEKWDMELLMKNLRGITSQLLLGFLGHGKGWEDFEGFLKNAVVSKDGGLRYRDGEGRWSGRETVGCLEAEGG</sequence>
<evidence type="ECO:0000313" key="2">
    <source>
        <dbReference type="Proteomes" id="UP001213000"/>
    </source>
</evidence>
<dbReference type="EMBL" id="JANIEX010000217">
    <property type="protein sequence ID" value="KAJ3570813.1"/>
    <property type="molecule type" value="Genomic_DNA"/>
</dbReference>